<dbReference type="Proteomes" id="UP000255265">
    <property type="component" value="Unassembled WGS sequence"/>
</dbReference>
<dbReference type="PANTHER" id="PTHR36832:SF2">
    <property type="entry name" value="INTEGRAL MEMBRANE PROTEIN"/>
    <property type="match status" value="1"/>
</dbReference>
<reference evidence="2 3" key="1">
    <citation type="submission" date="2018-07" db="EMBL/GenBank/DDBJ databases">
        <title>Genomic Encyclopedia of Type Strains, Phase IV (KMG-IV): sequencing the most valuable type-strain genomes for metagenomic binning, comparative biology and taxonomic classification.</title>
        <authorList>
            <person name="Goeker M."/>
        </authorList>
    </citation>
    <scope>NUCLEOTIDE SEQUENCE [LARGE SCALE GENOMIC DNA]</scope>
    <source>
        <strain evidence="2 3">DSM 21352</strain>
    </source>
</reference>
<keyword evidence="1" id="KW-0812">Transmembrane</keyword>
<sequence length="289" mass="30980">MSGRRSVPNGLAARPARGRWLRPYRAAFVSRFLQMLQYRTAAFAGFATQCWWGGIKVMVLAAFYAAGAAPMPLAQAVTYTWLAQGLLALLPWAGDPEVAQAVHTGAVAYDRLRPVDAYWLWFVRSAGWIAARVLPRLALMAAFAALLLPLAGWGDWSWRPPASLAAGVAFGVSMLLALLLSAALVMLLNVAAVAALDARGINMLALPVVILLSGNLVPLALLPDGWQRWLLLQPLAGLLDIPARIYFGQWTGADAVGGLLLQVFWIATLAAAGRWALLAAFARLEVQGG</sequence>
<dbReference type="EMBL" id="QQAV01000005">
    <property type="protein sequence ID" value="RDI24207.1"/>
    <property type="molecule type" value="Genomic_DNA"/>
</dbReference>
<keyword evidence="1" id="KW-1133">Transmembrane helix</keyword>
<dbReference type="RefSeq" id="WP_114803212.1">
    <property type="nucleotide sequence ID" value="NZ_QQAV01000005.1"/>
</dbReference>
<name>A0A370FJ10_9BURK</name>
<evidence type="ECO:0000256" key="1">
    <source>
        <dbReference type="SAM" id="Phobius"/>
    </source>
</evidence>
<dbReference type="OrthoDB" id="62003at2"/>
<accession>A0A370FJ10</accession>
<feature type="transmembrane region" description="Helical" evidence="1">
    <location>
        <begin position="259"/>
        <end position="282"/>
    </location>
</feature>
<evidence type="ECO:0000313" key="2">
    <source>
        <dbReference type="EMBL" id="RDI24207.1"/>
    </source>
</evidence>
<dbReference type="PANTHER" id="PTHR36832">
    <property type="entry name" value="SLR1174 PROTEIN-RELATED"/>
    <property type="match status" value="1"/>
</dbReference>
<feature type="transmembrane region" description="Helical" evidence="1">
    <location>
        <begin position="204"/>
        <end position="223"/>
    </location>
</feature>
<evidence type="ECO:0000313" key="3">
    <source>
        <dbReference type="Proteomes" id="UP000255265"/>
    </source>
</evidence>
<keyword evidence="3" id="KW-1185">Reference proteome</keyword>
<organism evidence="2 3">
    <name type="scientific">Pseudacidovorax intermedius</name>
    <dbReference type="NCBI Taxonomy" id="433924"/>
    <lineage>
        <taxon>Bacteria</taxon>
        <taxon>Pseudomonadati</taxon>
        <taxon>Pseudomonadota</taxon>
        <taxon>Betaproteobacteria</taxon>
        <taxon>Burkholderiales</taxon>
        <taxon>Comamonadaceae</taxon>
        <taxon>Pseudacidovorax</taxon>
    </lineage>
</organism>
<keyword evidence="1" id="KW-0472">Membrane</keyword>
<feature type="transmembrane region" description="Helical" evidence="1">
    <location>
        <begin position="164"/>
        <end position="192"/>
    </location>
</feature>
<dbReference type="AlphaFoldDB" id="A0A370FJ10"/>
<proteinExistence type="predicted"/>
<feature type="transmembrane region" description="Helical" evidence="1">
    <location>
        <begin position="133"/>
        <end position="152"/>
    </location>
</feature>
<comment type="caution">
    <text evidence="2">The sequence shown here is derived from an EMBL/GenBank/DDBJ whole genome shotgun (WGS) entry which is preliminary data.</text>
</comment>
<protein>
    <submittedName>
        <fullName evidence="2">ABC-2 type transport system permease protein</fullName>
    </submittedName>
</protein>
<gene>
    <name evidence="2" type="ORF">DFR41_105122</name>
</gene>